<evidence type="ECO:0000313" key="2">
    <source>
        <dbReference type="Proteomes" id="UP000035346"/>
    </source>
</evidence>
<evidence type="ECO:0000313" key="1">
    <source>
        <dbReference type="EMBL" id="KLL45485.1"/>
    </source>
</evidence>
<name>A0A0H1IIP0_STRAG</name>
<comment type="caution">
    <text evidence="1">The sequence shown here is derived from an EMBL/GenBank/DDBJ whole genome shotgun (WGS) entry which is preliminary data.</text>
</comment>
<sequence>MTYLTAAEFKALGFEQVNDFDALEKRAEIAIDLYTQGFYSYINFETEIEHRKDAVKLATAYQVAYLDASGVMTADDKQAMASLSIGRTSISYKNSQNSNAGQRFNLCLDAENLLNSAGFSLTARVDYDR</sequence>
<gene>
    <name evidence="1" type="ORF">WA04_00760</name>
</gene>
<dbReference type="Proteomes" id="UP000035346">
    <property type="component" value="Unassembled WGS sequence"/>
</dbReference>
<dbReference type="RefSeq" id="WP_000221832.1">
    <property type="nucleotide sequence ID" value="NZ_CDEO01000004.1"/>
</dbReference>
<reference evidence="1 2" key="1">
    <citation type="journal article" date="2015" name="PLoS ONE">
        <title>Genomic analysis reveals the molecular basis for capsule loss in the group B streptococcus population.</title>
        <authorList>
            <consortium name="DEVANI Consortium"/>
            <person name="Rosini R."/>
            <person name="Campisi E."/>
            <person name="De Chiara M."/>
            <person name="Tettelin H."/>
            <person name="Rinaudo D."/>
            <person name="Toniolo C."/>
            <person name="Metruccio M."/>
            <person name="Guidotti S."/>
            <person name="Sorensen U.B."/>
            <person name="Kilian M."/>
            <person name="Ramirez M."/>
            <person name="Janulczyk R."/>
            <person name="Donati C."/>
            <person name="Grandi G."/>
            <person name="Margarit I."/>
        </authorList>
    </citation>
    <scope>NUCLEOTIDE SEQUENCE [LARGE SCALE GENOMIC DNA]</scope>
    <source>
        <strain evidence="1 2">DK-B-USS-215</strain>
    </source>
</reference>
<organism evidence="1 2">
    <name type="scientific">Streptococcus agalactiae</name>
    <dbReference type="NCBI Taxonomy" id="1311"/>
    <lineage>
        <taxon>Bacteria</taxon>
        <taxon>Bacillati</taxon>
        <taxon>Bacillota</taxon>
        <taxon>Bacilli</taxon>
        <taxon>Lactobacillales</taxon>
        <taxon>Streptococcaceae</taxon>
        <taxon>Streptococcus</taxon>
    </lineage>
</organism>
<dbReference type="EMBL" id="LBKL01000011">
    <property type="protein sequence ID" value="KLL45485.1"/>
    <property type="molecule type" value="Genomic_DNA"/>
</dbReference>
<dbReference type="AlphaFoldDB" id="A0A0H1IIP0"/>
<accession>A0A0H1IIP0</accession>
<proteinExistence type="predicted"/>
<protein>
    <submittedName>
        <fullName evidence="1">Uncharacterized protein</fullName>
    </submittedName>
</protein>